<dbReference type="EMBL" id="CAJVPW010004482">
    <property type="protein sequence ID" value="CAG8541106.1"/>
    <property type="molecule type" value="Genomic_DNA"/>
</dbReference>
<organism evidence="1 2">
    <name type="scientific">Cetraspora pellucida</name>
    <dbReference type="NCBI Taxonomy" id="1433469"/>
    <lineage>
        <taxon>Eukaryota</taxon>
        <taxon>Fungi</taxon>
        <taxon>Fungi incertae sedis</taxon>
        <taxon>Mucoromycota</taxon>
        <taxon>Glomeromycotina</taxon>
        <taxon>Glomeromycetes</taxon>
        <taxon>Diversisporales</taxon>
        <taxon>Gigasporaceae</taxon>
        <taxon>Cetraspora</taxon>
    </lineage>
</organism>
<dbReference type="Proteomes" id="UP000789366">
    <property type="component" value="Unassembled WGS sequence"/>
</dbReference>
<name>A0ACA9LS59_9GLOM</name>
<protein>
    <submittedName>
        <fullName evidence="1">3551_t:CDS:1</fullName>
    </submittedName>
</protein>
<keyword evidence="2" id="KW-1185">Reference proteome</keyword>
<proteinExistence type="predicted"/>
<comment type="caution">
    <text evidence="1">The sequence shown here is derived from an EMBL/GenBank/DDBJ whole genome shotgun (WGS) entry which is preliminary data.</text>
</comment>
<reference evidence="1" key="1">
    <citation type="submission" date="2021-06" db="EMBL/GenBank/DDBJ databases">
        <authorList>
            <person name="Kallberg Y."/>
            <person name="Tangrot J."/>
            <person name="Rosling A."/>
        </authorList>
    </citation>
    <scope>NUCLEOTIDE SEQUENCE</scope>
    <source>
        <strain evidence="1">28 12/20/2015</strain>
    </source>
</reference>
<accession>A0ACA9LS59</accession>
<evidence type="ECO:0000313" key="1">
    <source>
        <dbReference type="EMBL" id="CAG8541106.1"/>
    </source>
</evidence>
<evidence type="ECO:0000313" key="2">
    <source>
        <dbReference type="Proteomes" id="UP000789366"/>
    </source>
</evidence>
<gene>
    <name evidence="1" type="ORF">SPELUC_LOCUS4807</name>
</gene>
<sequence>MHSARQVSSMILGNLITTHAFSIEDINSIGVQKKFYLKSLGLLPSGRLLTYLLQDRFHVLRGTLGFRNFRQFDSVAGRAVYEFSISVDTPLMYNGIHHQDHRSGNLMDPDYYPDSTSETLRTDYFQLYKTYK</sequence>